<reference evidence="3" key="1">
    <citation type="submission" date="2017-05" db="UniProtKB">
        <authorList>
            <consortium name="EnsemblMetazoa"/>
        </authorList>
    </citation>
    <scope>IDENTIFICATION</scope>
</reference>
<evidence type="ECO:0000256" key="1">
    <source>
        <dbReference type="SAM" id="MobiDB-lite"/>
    </source>
</evidence>
<dbReference type="InParanoid" id="A0A1X7SZW3"/>
<protein>
    <recommendedName>
        <fullName evidence="2">IRF-2BP1/2-like middle domain-containing protein</fullName>
    </recommendedName>
</protein>
<feature type="region of interest" description="Disordered" evidence="1">
    <location>
        <begin position="281"/>
        <end position="305"/>
    </location>
</feature>
<dbReference type="OrthoDB" id="1607513at2759"/>
<dbReference type="Pfam" id="PF25457">
    <property type="entry name" value="IRF-2BP1_2_M"/>
    <property type="match status" value="1"/>
</dbReference>
<dbReference type="InterPro" id="IPR058682">
    <property type="entry name" value="IRF-2BP1/2-like_M"/>
</dbReference>
<accession>A0A1X7SZW3</accession>
<dbReference type="eggNOG" id="KOG3579">
    <property type="taxonomic scope" value="Eukaryota"/>
</dbReference>
<name>A0A1X7SZW3_AMPQE</name>
<feature type="domain" description="IRF-2BP1/2-like middle" evidence="2">
    <location>
        <begin position="115"/>
        <end position="242"/>
    </location>
</feature>
<proteinExistence type="predicted"/>
<dbReference type="AlphaFoldDB" id="A0A1X7SZW3"/>
<sequence length="305" mass="34792">MIRLRNNPQWRAALAAGVAVSQQSGRQIFPSHPVQFPFQLFPPQLLSQNPQLQASLMMMAQNNLASKQPEAPLKIRHHHKADEQKIIHHKADEQKIINQNADYDELRNLPALEDIIQMLVALNRSTPFRIRFRQDMTVFGRVIGFYTRSSILKVMIEYPIYSGEVLSCATQAASKMLMDFRVKHGEGSLKPSTKGTASGYQDIQYERIYSHPDEWRRLGDLINEEVRMFKTGSLNQGLLPQPHLFQEDRSPEYLKSQYLKKFCADKEVVEAVEKALKGTVATDTTDHSHENKSPPIVLISSEQGQ</sequence>
<evidence type="ECO:0000259" key="2">
    <source>
        <dbReference type="Pfam" id="PF25457"/>
    </source>
</evidence>
<dbReference type="EnsemblMetazoa" id="Aqu2.1.07719_001">
    <property type="protein sequence ID" value="Aqu2.1.07719_001"/>
    <property type="gene ID" value="Aqu2.1.07719"/>
</dbReference>
<evidence type="ECO:0000313" key="3">
    <source>
        <dbReference type="EnsemblMetazoa" id="Aqu2.1.07719_001"/>
    </source>
</evidence>
<organism evidence="3">
    <name type="scientific">Amphimedon queenslandica</name>
    <name type="common">Sponge</name>
    <dbReference type="NCBI Taxonomy" id="400682"/>
    <lineage>
        <taxon>Eukaryota</taxon>
        <taxon>Metazoa</taxon>
        <taxon>Porifera</taxon>
        <taxon>Demospongiae</taxon>
        <taxon>Heteroscleromorpha</taxon>
        <taxon>Haplosclerida</taxon>
        <taxon>Niphatidae</taxon>
        <taxon>Amphimedon</taxon>
    </lineage>
</organism>